<dbReference type="RefSeq" id="WP_157301760.1">
    <property type="nucleotide sequence ID" value="NZ_BAAAZB010000004.1"/>
</dbReference>
<sequence>MRLTELSYKTTDWEIKNLEFDNVSLIVGKNSTGKSKTLGVLDLLGKIITQKVSLPGRGDWNVTFLSNEFGVINYQFKTGLTIGDPIVEYEKITIGGKIYLQRNSERTTLFSELDKTLQEIYPPEGKLTIHTTRDIKKYPYLEEIINWAEHSYGFKFGIIGPELPHNLNYNLLNAIDDIPSLHKTLSEESQERVKCNLVKIGYKIDDIVFAEGSPTNFLFIKESDLAKTLGHYQLSQGMFRSLYILIFIEYLLSQKQPATIIIDDLCEGLDYDRATKLGKLLFDNCMQNNIQLIATSNDMFLMDVVDLKYWNLLQREGGIVTALNPKNQPDLFNDFQFTGLSNFDFLASDYIAQKIKK</sequence>
<reference evidence="2 3" key="1">
    <citation type="submission" date="2019-12" db="EMBL/GenBank/DDBJ databases">
        <title>The draft genomic sequence of strain Chitinophaga oryziterrae JCM 16595.</title>
        <authorList>
            <person name="Zhang X."/>
        </authorList>
    </citation>
    <scope>NUCLEOTIDE SEQUENCE [LARGE SCALE GENOMIC DNA]</scope>
    <source>
        <strain evidence="2 3">JCM 16595</strain>
    </source>
</reference>
<dbReference type="InterPro" id="IPR003959">
    <property type="entry name" value="ATPase_AAA_core"/>
</dbReference>
<dbReference type="Pfam" id="PF13304">
    <property type="entry name" value="AAA_21"/>
    <property type="match status" value="1"/>
</dbReference>
<comment type="caution">
    <text evidence="2">The sequence shown here is derived from an EMBL/GenBank/DDBJ whole genome shotgun (WGS) entry which is preliminary data.</text>
</comment>
<dbReference type="Proteomes" id="UP000468388">
    <property type="component" value="Unassembled WGS sequence"/>
</dbReference>
<dbReference type="GO" id="GO:0016887">
    <property type="term" value="F:ATP hydrolysis activity"/>
    <property type="evidence" value="ECO:0007669"/>
    <property type="project" value="InterPro"/>
</dbReference>
<feature type="domain" description="ATPase AAA-type core" evidence="1">
    <location>
        <begin position="25"/>
        <end position="303"/>
    </location>
</feature>
<dbReference type="AlphaFoldDB" id="A0A6N8JCX0"/>
<dbReference type="Gene3D" id="3.40.50.300">
    <property type="entry name" value="P-loop containing nucleotide triphosphate hydrolases"/>
    <property type="match status" value="1"/>
</dbReference>
<evidence type="ECO:0000259" key="1">
    <source>
        <dbReference type="Pfam" id="PF13304"/>
    </source>
</evidence>
<accession>A0A6N8JCX0</accession>
<dbReference type="OrthoDB" id="994504at2"/>
<keyword evidence="3" id="KW-1185">Reference proteome</keyword>
<dbReference type="GO" id="GO:0005524">
    <property type="term" value="F:ATP binding"/>
    <property type="evidence" value="ECO:0007669"/>
    <property type="project" value="InterPro"/>
</dbReference>
<dbReference type="EMBL" id="WRXO01000006">
    <property type="protein sequence ID" value="MVT43155.1"/>
    <property type="molecule type" value="Genomic_DNA"/>
</dbReference>
<name>A0A6N8JCX0_9BACT</name>
<protein>
    <submittedName>
        <fullName evidence="2">AAA family ATPase</fullName>
    </submittedName>
</protein>
<dbReference type="InterPro" id="IPR027417">
    <property type="entry name" value="P-loop_NTPase"/>
</dbReference>
<gene>
    <name evidence="2" type="ORF">GO495_21340</name>
</gene>
<dbReference type="SUPFAM" id="SSF52540">
    <property type="entry name" value="P-loop containing nucleoside triphosphate hydrolases"/>
    <property type="match status" value="1"/>
</dbReference>
<evidence type="ECO:0000313" key="3">
    <source>
        <dbReference type="Proteomes" id="UP000468388"/>
    </source>
</evidence>
<proteinExistence type="predicted"/>
<organism evidence="2 3">
    <name type="scientific">Chitinophaga oryziterrae</name>
    <dbReference type="NCBI Taxonomy" id="1031224"/>
    <lineage>
        <taxon>Bacteria</taxon>
        <taxon>Pseudomonadati</taxon>
        <taxon>Bacteroidota</taxon>
        <taxon>Chitinophagia</taxon>
        <taxon>Chitinophagales</taxon>
        <taxon>Chitinophagaceae</taxon>
        <taxon>Chitinophaga</taxon>
    </lineage>
</organism>
<evidence type="ECO:0000313" key="2">
    <source>
        <dbReference type="EMBL" id="MVT43155.1"/>
    </source>
</evidence>